<evidence type="ECO:0000256" key="5">
    <source>
        <dbReference type="SAM" id="MobiDB-lite"/>
    </source>
</evidence>
<feature type="region of interest" description="Disordered" evidence="5">
    <location>
        <begin position="311"/>
        <end position="410"/>
    </location>
</feature>
<keyword evidence="6" id="KW-0732">Signal</keyword>
<feature type="compositionally biased region" description="Basic and acidic residues" evidence="5">
    <location>
        <begin position="311"/>
        <end position="323"/>
    </location>
</feature>
<keyword evidence="4" id="KW-0472">Membrane</keyword>
<dbReference type="WBParaSite" id="L893_g30261.t1">
    <property type="protein sequence ID" value="L893_g30261.t1"/>
    <property type="gene ID" value="L893_g30261"/>
</dbReference>
<evidence type="ECO:0000313" key="8">
    <source>
        <dbReference type="WBParaSite" id="L893_g30261.t1"/>
    </source>
</evidence>
<feature type="chain" id="PRO_5009313952" evidence="6">
    <location>
        <begin position="21"/>
        <end position="410"/>
    </location>
</feature>
<evidence type="ECO:0000256" key="3">
    <source>
        <dbReference type="ARBA" id="ARBA00022989"/>
    </source>
</evidence>
<evidence type="ECO:0000256" key="4">
    <source>
        <dbReference type="ARBA" id="ARBA00023136"/>
    </source>
</evidence>
<feature type="region of interest" description="Disordered" evidence="5">
    <location>
        <begin position="242"/>
        <end position="263"/>
    </location>
</feature>
<dbReference type="AlphaFoldDB" id="A0A1I7ZVU5"/>
<reference evidence="8" key="1">
    <citation type="submission" date="2016-11" db="UniProtKB">
        <authorList>
            <consortium name="WormBaseParasite"/>
        </authorList>
    </citation>
    <scope>IDENTIFICATION</scope>
</reference>
<accession>A0A1I7ZVU5</accession>
<feature type="signal peptide" evidence="6">
    <location>
        <begin position="1"/>
        <end position="20"/>
    </location>
</feature>
<evidence type="ECO:0000256" key="1">
    <source>
        <dbReference type="ARBA" id="ARBA00004370"/>
    </source>
</evidence>
<organism evidence="7 8">
    <name type="scientific">Steinernema glaseri</name>
    <dbReference type="NCBI Taxonomy" id="37863"/>
    <lineage>
        <taxon>Eukaryota</taxon>
        <taxon>Metazoa</taxon>
        <taxon>Ecdysozoa</taxon>
        <taxon>Nematoda</taxon>
        <taxon>Chromadorea</taxon>
        <taxon>Rhabditida</taxon>
        <taxon>Tylenchina</taxon>
        <taxon>Panagrolaimomorpha</taxon>
        <taxon>Strongyloidoidea</taxon>
        <taxon>Steinernematidae</taxon>
        <taxon>Steinernema</taxon>
    </lineage>
</organism>
<keyword evidence="7" id="KW-1185">Reference proteome</keyword>
<keyword evidence="3" id="KW-1133">Transmembrane helix</keyword>
<dbReference type="InterPro" id="IPR026910">
    <property type="entry name" value="Shisa"/>
</dbReference>
<feature type="compositionally biased region" description="Low complexity" evidence="5">
    <location>
        <begin position="351"/>
        <end position="367"/>
    </location>
</feature>
<proteinExistence type="predicted"/>
<evidence type="ECO:0000256" key="2">
    <source>
        <dbReference type="ARBA" id="ARBA00022692"/>
    </source>
</evidence>
<feature type="compositionally biased region" description="Polar residues" evidence="5">
    <location>
        <begin position="325"/>
        <end position="350"/>
    </location>
</feature>
<dbReference type="Proteomes" id="UP000095287">
    <property type="component" value="Unplaced"/>
</dbReference>
<evidence type="ECO:0000256" key="6">
    <source>
        <dbReference type="SAM" id="SignalP"/>
    </source>
</evidence>
<keyword evidence="2" id="KW-0812">Transmembrane</keyword>
<evidence type="ECO:0000313" key="7">
    <source>
        <dbReference type="Proteomes" id="UP000095287"/>
    </source>
</evidence>
<dbReference type="PANTHER" id="PTHR31395">
    <property type="entry name" value="SHISA"/>
    <property type="match status" value="1"/>
</dbReference>
<dbReference type="PANTHER" id="PTHR31395:SF23">
    <property type="entry name" value="GEO05642P1"/>
    <property type="match status" value="1"/>
</dbReference>
<comment type="subcellular location">
    <subcellularLocation>
        <location evidence="1">Membrane</location>
    </subcellularLocation>
</comment>
<name>A0A1I7ZVU5_9BILA</name>
<protein>
    <submittedName>
        <fullName evidence="8">Uncharacterized protein</fullName>
    </submittedName>
</protein>
<sequence length="410" mass="44602">MLRRIAFFAIAFAIFVSTSADDDCDPSYLKDRVAAGFYNGVFFYFSYGEHPKTLLSPKTLFGDFWMNLAPDTTPTHILPLRDHRIMLFYIKEDRAYYEVKKLDNLTEHALNGSAKVMPMSELTSSISISIDNGSILEEILSKGIIYTNGTLTLGNKPINNIELKPEDGIADVYTVFPMEHLEAHEISEVGETTLREGRSKLRETFFRVAEANMSECIYAQTQLLYFSGLQLLPREYFNTSKPITTSTPATTATTPTPTTTMEPTICGDAFSTGSVRLTALISSVVFGAIGVTFGVVWKCCNFSCLMGKAKKDQSAKLDSEGKRQPSVSEGHSEQQVTPDVQQSVPTGQQNAQSVAQPAGQPAAQPSAQAPPEPSAQPSAQAPPEPSAQAPPEPSAQAPPEATSQHQSVAM</sequence>
<dbReference type="GO" id="GO:0016020">
    <property type="term" value="C:membrane"/>
    <property type="evidence" value="ECO:0007669"/>
    <property type="project" value="UniProtKB-SubCell"/>
</dbReference>
<feature type="compositionally biased region" description="Pro residues" evidence="5">
    <location>
        <begin position="368"/>
        <end position="393"/>
    </location>
</feature>